<dbReference type="SUPFAM" id="SSF57196">
    <property type="entry name" value="EGF/Laminin"/>
    <property type="match status" value="3"/>
</dbReference>
<evidence type="ECO:0000256" key="5">
    <source>
        <dbReference type="ARBA" id="ARBA00023180"/>
    </source>
</evidence>
<feature type="disulfide bond" evidence="6">
    <location>
        <begin position="155"/>
        <end position="164"/>
    </location>
</feature>
<evidence type="ECO:0000256" key="4">
    <source>
        <dbReference type="ARBA" id="ARBA00023157"/>
    </source>
</evidence>
<feature type="domain" description="EGF-like" evidence="8">
    <location>
        <begin position="91"/>
        <end position="128"/>
    </location>
</feature>
<keyword evidence="5" id="KW-0325">Glycoprotein</keyword>
<evidence type="ECO:0000313" key="10">
    <source>
        <dbReference type="Proteomes" id="UP000663877"/>
    </source>
</evidence>
<dbReference type="CDD" id="cd00054">
    <property type="entry name" value="EGF_CA"/>
    <property type="match status" value="1"/>
</dbReference>
<accession>A0A813MKH4</accession>
<reference evidence="9" key="1">
    <citation type="submission" date="2021-02" db="EMBL/GenBank/DDBJ databases">
        <authorList>
            <person name="Nowell W R."/>
        </authorList>
    </citation>
    <scope>NUCLEOTIDE SEQUENCE</scope>
</reference>
<feature type="signal peptide" evidence="7">
    <location>
        <begin position="1"/>
        <end position="23"/>
    </location>
</feature>
<dbReference type="PROSITE" id="PS00022">
    <property type="entry name" value="EGF_1"/>
    <property type="match status" value="3"/>
</dbReference>
<feature type="chain" id="PRO_5032944587" description="EGF-like domain-containing protein" evidence="7">
    <location>
        <begin position="24"/>
        <end position="262"/>
    </location>
</feature>
<dbReference type="Gene3D" id="2.10.25.10">
    <property type="entry name" value="Laminin"/>
    <property type="match status" value="3"/>
</dbReference>
<dbReference type="InterPro" id="IPR051022">
    <property type="entry name" value="Notch_Cell-Fate_Det"/>
</dbReference>
<feature type="disulfide bond" evidence="6">
    <location>
        <begin position="118"/>
        <end position="127"/>
    </location>
</feature>
<sequence length="262" mass="29914">MSQRKFFLLAFILCILIVEFSTAIRYHNNEEDDSSNSDDEYHLLKRLFFQESNAVSTNRPPSVLDNLVHPSSTGKTQIATQKSTYSPSYSTSSACALNPCEHGGICIPKGQLTYECRCVGPWRGIHCGIADACYKLPCKNGGTCLNVHDDYWCQCTNEYYGTNCQSKYYSSSNTENQCRPYICNTGQCISLSTTYYCQCPNDRYGEHCEKRFNKRNLSSAQSRRDLLQQLKRNLFKKNMRNQQSFPGNDDAAYYDAKNGIYF</sequence>
<dbReference type="SMART" id="SM00181">
    <property type="entry name" value="EGF"/>
    <property type="match status" value="3"/>
</dbReference>
<gene>
    <name evidence="9" type="ORF">BJG266_LOCUS667</name>
</gene>
<organism evidence="9 10">
    <name type="scientific">Adineta steineri</name>
    <dbReference type="NCBI Taxonomy" id="433720"/>
    <lineage>
        <taxon>Eukaryota</taxon>
        <taxon>Metazoa</taxon>
        <taxon>Spiralia</taxon>
        <taxon>Gnathifera</taxon>
        <taxon>Rotifera</taxon>
        <taxon>Eurotatoria</taxon>
        <taxon>Bdelloidea</taxon>
        <taxon>Adinetida</taxon>
        <taxon>Adinetidae</taxon>
        <taxon>Adineta</taxon>
    </lineage>
</organism>
<dbReference type="EMBL" id="CAJNOI010000002">
    <property type="protein sequence ID" value="CAF0725182.1"/>
    <property type="molecule type" value="Genomic_DNA"/>
</dbReference>
<keyword evidence="3" id="KW-0677">Repeat</keyword>
<keyword evidence="2 7" id="KW-0732">Signal</keyword>
<comment type="caution">
    <text evidence="6">Lacks conserved residue(s) required for the propagation of feature annotation.</text>
</comment>
<feature type="disulfide bond" evidence="6">
    <location>
        <begin position="199"/>
        <end position="208"/>
    </location>
</feature>
<feature type="domain" description="EGF-like" evidence="8">
    <location>
        <begin position="174"/>
        <end position="209"/>
    </location>
</feature>
<evidence type="ECO:0000256" key="1">
    <source>
        <dbReference type="ARBA" id="ARBA00022536"/>
    </source>
</evidence>
<proteinExistence type="predicted"/>
<dbReference type="FunFam" id="2.10.25.10:FF:000255">
    <property type="entry name" value="Sushi, nidogen and EGF-like domains 1"/>
    <property type="match status" value="1"/>
</dbReference>
<evidence type="ECO:0000256" key="7">
    <source>
        <dbReference type="SAM" id="SignalP"/>
    </source>
</evidence>
<dbReference type="AlphaFoldDB" id="A0A813MKH4"/>
<dbReference type="Proteomes" id="UP000663877">
    <property type="component" value="Unassembled WGS sequence"/>
</dbReference>
<dbReference type="PANTHER" id="PTHR24049">
    <property type="entry name" value="CRUMBS FAMILY MEMBER"/>
    <property type="match status" value="1"/>
</dbReference>
<keyword evidence="1 6" id="KW-0245">EGF-like domain</keyword>
<feature type="disulfide bond" evidence="6">
    <location>
        <begin position="178"/>
        <end position="188"/>
    </location>
</feature>
<comment type="caution">
    <text evidence="9">The sequence shown here is derived from an EMBL/GenBank/DDBJ whole genome shotgun (WGS) entry which is preliminary data.</text>
</comment>
<dbReference type="PROSITE" id="PS00010">
    <property type="entry name" value="ASX_HYDROXYL"/>
    <property type="match status" value="1"/>
</dbReference>
<evidence type="ECO:0000256" key="6">
    <source>
        <dbReference type="PROSITE-ProRule" id="PRU00076"/>
    </source>
</evidence>
<dbReference type="Pfam" id="PF00008">
    <property type="entry name" value="EGF"/>
    <property type="match status" value="2"/>
</dbReference>
<dbReference type="PROSITE" id="PS50026">
    <property type="entry name" value="EGF_3"/>
    <property type="match status" value="3"/>
</dbReference>
<dbReference type="PROSITE" id="PS01186">
    <property type="entry name" value="EGF_2"/>
    <property type="match status" value="1"/>
</dbReference>
<feature type="domain" description="EGF-like" evidence="8">
    <location>
        <begin position="129"/>
        <end position="165"/>
    </location>
</feature>
<protein>
    <recommendedName>
        <fullName evidence="8">EGF-like domain-containing protein</fullName>
    </recommendedName>
</protein>
<evidence type="ECO:0000256" key="2">
    <source>
        <dbReference type="ARBA" id="ARBA00022729"/>
    </source>
</evidence>
<evidence type="ECO:0000259" key="8">
    <source>
        <dbReference type="PROSITE" id="PS50026"/>
    </source>
</evidence>
<keyword evidence="4 6" id="KW-1015">Disulfide bond</keyword>
<dbReference type="InterPro" id="IPR000742">
    <property type="entry name" value="EGF"/>
</dbReference>
<evidence type="ECO:0000313" key="9">
    <source>
        <dbReference type="EMBL" id="CAF0725182.1"/>
    </source>
</evidence>
<evidence type="ECO:0000256" key="3">
    <source>
        <dbReference type="ARBA" id="ARBA00022737"/>
    </source>
</evidence>
<name>A0A813MKH4_9BILA</name>
<dbReference type="InterPro" id="IPR000152">
    <property type="entry name" value="EGF-type_Asp/Asn_hydroxyl_site"/>
</dbReference>